<dbReference type="PIRSF" id="PIRSF035875">
    <property type="entry name" value="RNase_BN"/>
    <property type="match status" value="1"/>
</dbReference>
<feature type="transmembrane region" description="Helical" evidence="7">
    <location>
        <begin position="211"/>
        <end position="230"/>
    </location>
</feature>
<feature type="region of interest" description="Disordered" evidence="8">
    <location>
        <begin position="283"/>
        <end position="318"/>
    </location>
</feature>
<feature type="transmembrane region" description="Helical" evidence="7">
    <location>
        <begin position="100"/>
        <end position="120"/>
    </location>
</feature>
<reference evidence="9 10" key="1">
    <citation type="journal article" date="2012" name="J. Bacteriol.">
        <title>Genome sequence of proteorhodopsin-containing sea ice bacterium Glaciecola punicea ACAM 611T.</title>
        <authorList>
            <person name="Qin Q.-L."/>
            <person name="Xie B.-B."/>
            <person name="Shu Y.-L."/>
            <person name="Rong J.-C."/>
            <person name="Zhao D.-L."/>
            <person name="Zhang X.-Y."/>
            <person name="Chen X.-L."/>
            <person name="Zhou B.-C."/>
            <person name="Zhanga Y.-Z."/>
        </authorList>
    </citation>
    <scope>NUCLEOTIDE SEQUENCE [LARGE SCALE GENOMIC DNA]</scope>
    <source>
        <strain evidence="9 10">ACAM 611</strain>
    </source>
</reference>
<evidence type="ECO:0000256" key="3">
    <source>
        <dbReference type="ARBA" id="ARBA00022519"/>
    </source>
</evidence>
<keyword evidence="6 7" id="KW-0472">Membrane</keyword>
<dbReference type="NCBIfam" id="TIGR00765">
    <property type="entry name" value="yihY_not_rbn"/>
    <property type="match status" value="1"/>
</dbReference>
<evidence type="ECO:0000256" key="1">
    <source>
        <dbReference type="ARBA" id="ARBA00004651"/>
    </source>
</evidence>
<feature type="transmembrane region" description="Helical" evidence="7">
    <location>
        <begin position="242"/>
        <end position="266"/>
    </location>
</feature>
<gene>
    <name evidence="9" type="ORF">GPUN_2748</name>
</gene>
<dbReference type="InterPro" id="IPR023679">
    <property type="entry name" value="UPF0761_bac"/>
</dbReference>
<evidence type="ECO:0000256" key="7">
    <source>
        <dbReference type="HAMAP-Rule" id="MF_00672"/>
    </source>
</evidence>
<comment type="subcellular location">
    <subcellularLocation>
        <location evidence="1 7">Cell membrane</location>
        <topology evidence="1 7">Multi-pass membrane protein</topology>
    </subcellularLocation>
</comment>
<evidence type="ECO:0000313" key="9">
    <source>
        <dbReference type="EMBL" id="GAB56862.1"/>
    </source>
</evidence>
<evidence type="ECO:0000313" key="10">
    <source>
        <dbReference type="Proteomes" id="UP000053586"/>
    </source>
</evidence>
<feature type="transmembrane region" description="Helical" evidence="7">
    <location>
        <begin position="39"/>
        <end position="64"/>
    </location>
</feature>
<dbReference type="PANTHER" id="PTHR30213:SF0">
    <property type="entry name" value="UPF0761 MEMBRANE PROTEIN YIHY"/>
    <property type="match status" value="1"/>
</dbReference>
<dbReference type="OrthoDB" id="9808671at2"/>
<keyword evidence="5 7" id="KW-1133">Transmembrane helix</keyword>
<dbReference type="AlphaFoldDB" id="H5TET5"/>
<reference evidence="9 10" key="2">
    <citation type="journal article" date="2017" name="Antonie Van Leeuwenhoek">
        <title>Rhizobium rhizosphaerae sp. nov., a novel species isolated from rice rhizosphere.</title>
        <authorList>
            <person name="Zhao J.J."/>
            <person name="Zhang J."/>
            <person name="Zhang R.J."/>
            <person name="Zhang C.W."/>
            <person name="Yin H.Q."/>
            <person name="Zhang X.X."/>
        </authorList>
    </citation>
    <scope>NUCLEOTIDE SEQUENCE [LARGE SCALE GENOMIC DNA]</scope>
    <source>
        <strain evidence="9 10">ACAM 611</strain>
    </source>
</reference>
<dbReference type="Proteomes" id="UP000053586">
    <property type="component" value="Unassembled WGS sequence"/>
</dbReference>
<organism evidence="9 10">
    <name type="scientific">Glaciecola punicea ACAM 611</name>
    <dbReference type="NCBI Taxonomy" id="1121923"/>
    <lineage>
        <taxon>Bacteria</taxon>
        <taxon>Pseudomonadati</taxon>
        <taxon>Pseudomonadota</taxon>
        <taxon>Gammaproteobacteria</taxon>
        <taxon>Alteromonadales</taxon>
        <taxon>Alteromonadaceae</taxon>
        <taxon>Glaciecola</taxon>
    </lineage>
</organism>
<evidence type="ECO:0000256" key="4">
    <source>
        <dbReference type="ARBA" id="ARBA00022692"/>
    </source>
</evidence>
<dbReference type="eggNOG" id="COG1295">
    <property type="taxonomic scope" value="Bacteria"/>
</dbReference>
<evidence type="ECO:0000256" key="8">
    <source>
        <dbReference type="SAM" id="MobiDB-lite"/>
    </source>
</evidence>
<sequence>MLHKFKGYGKRKMPMLRSIAINFAKDLMGERITITAGHLAYVSLLSLVPVVMVFFMVMSAFPAFEEIREEFEELIFSSFVPTAGDVVQNYMTDFVGNASGMGATSIIVLLVVAIMLISNIDKAFNHLWKTKNERPIIFTFAIYWMVITLGPLLIGVSIAVSSYLGSLATFADDYTPGFGTAALALVPWLAAIGCFMLLYMIVPNRHVRAKYALFGALLATALFEVTKQGFAFYISNFPSYEVIYGALATIPILFVWVYLLWIVVLLGAVFTYSVTMTCEAFEKEEASRDDGTAYSPVSESGDNEPSLENTENAVNTQS</sequence>
<dbReference type="HAMAP" id="MF_00672">
    <property type="entry name" value="UPF0761"/>
    <property type="match status" value="1"/>
</dbReference>
<feature type="transmembrane region" description="Helical" evidence="7">
    <location>
        <begin position="141"/>
        <end position="165"/>
    </location>
</feature>
<name>H5TET5_9ALTE</name>
<dbReference type="STRING" id="56804.BAE46_02585"/>
<keyword evidence="10" id="KW-1185">Reference proteome</keyword>
<evidence type="ECO:0000256" key="5">
    <source>
        <dbReference type="ARBA" id="ARBA00022989"/>
    </source>
</evidence>
<dbReference type="PANTHER" id="PTHR30213">
    <property type="entry name" value="INNER MEMBRANE PROTEIN YHJD"/>
    <property type="match status" value="1"/>
</dbReference>
<dbReference type="InterPro" id="IPR017039">
    <property type="entry name" value="Virul_fac_BrkB"/>
</dbReference>
<evidence type="ECO:0000256" key="2">
    <source>
        <dbReference type="ARBA" id="ARBA00022475"/>
    </source>
</evidence>
<evidence type="ECO:0000256" key="6">
    <source>
        <dbReference type="ARBA" id="ARBA00023136"/>
    </source>
</evidence>
<keyword evidence="4 7" id="KW-0812">Transmembrane</keyword>
<comment type="caution">
    <text evidence="9">The sequence shown here is derived from an EMBL/GenBank/DDBJ whole genome shotgun (WGS) entry which is preliminary data.</text>
</comment>
<dbReference type="EMBL" id="BAET01000033">
    <property type="protein sequence ID" value="GAB56862.1"/>
    <property type="molecule type" value="Genomic_DNA"/>
</dbReference>
<feature type="compositionally biased region" description="Polar residues" evidence="8">
    <location>
        <begin position="306"/>
        <end position="318"/>
    </location>
</feature>
<protein>
    <recommendedName>
        <fullName evidence="7">UPF0761 membrane protein GPUN_2748</fullName>
    </recommendedName>
</protein>
<proteinExistence type="inferred from homology"/>
<keyword evidence="3" id="KW-0997">Cell inner membrane</keyword>
<keyword evidence="2 7" id="KW-1003">Cell membrane</keyword>
<comment type="similarity">
    <text evidence="7">Belongs to the UPF0761 family.</text>
</comment>
<feature type="transmembrane region" description="Helical" evidence="7">
    <location>
        <begin position="177"/>
        <end position="199"/>
    </location>
</feature>
<dbReference type="NCBIfam" id="NF002457">
    <property type="entry name" value="PRK01637.1"/>
    <property type="match status" value="1"/>
</dbReference>
<dbReference type="GO" id="GO:0005886">
    <property type="term" value="C:plasma membrane"/>
    <property type="evidence" value="ECO:0007669"/>
    <property type="project" value="UniProtKB-SubCell"/>
</dbReference>
<accession>H5TET5</accession>
<dbReference type="Pfam" id="PF03631">
    <property type="entry name" value="Virul_fac_BrkB"/>
    <property type="match status" value="1"/>
</dbReference>